<dbReference type="AlphaFoldDB" id="A0AAD9K0D2"/>
<organism evidence="1 2">
    <name type="scientific">Ridgeia piscesae</name>
    <name type="common">Tubeworm</name>
    <dbReference type="NCBI Taxonomy" id="27915"/>
    <lineage>
        <taxon>Eukaryota</taxon>
        <taxon>Metazoa</taxon>
        <taxon>Spiralia</taxon>
        <taxon>Lophotrochozoa</taxon>
        <taxon>Annelida</taxon>
        <taxon>Polychaeta</taxon>
        <taxon>Sedentaria</taxon>
        <taxon>Canalipalpata</taxon>
        <taxon>Sabellida</taxon>
        <taxon>Siboglinidae</taxon>
        <taxon>Ridgeia</taxon>
    </lineage>
</organism>
<name>A0AAD9K0D2_RIDPI</name>
<evidence type="ECO:0000313" key="2">
    <source>
        <dbReference type="Proteomes" id="UP001209878"/>
    </source>
</evidence>
<comment type="caution">
    <text evidence="1">The sequence shown here is derived from an EMBL/GenBank/DDBJ whole genome shotgun (WGS) entry which is preliminary data.</text>
</comment>
<evidence type="ECO:0000313" key="1">
    <source>
        <dbReference type="EMBL" id="KAK2162541.1"/>
    </source>
</evidence>
<gene>
    <name evidence="1" type="ORF">NP493_1516g00014</name>
</gene>
<reference evidence="1" key="1">
    <citation type="journal article" date="2023" name="Mol. Biol. Evol.">
        <title>Third-Generation Sequencing Reveals the Adaptive Role of the Epigenome in Three Deep-Sea Polychaetes.</title>
        <authorList>
            <person name="Perez M."/>
            <person name="Aroh O."/>
            <person name="Sun Y."/>
            <person name="Lan Y."/>
            <person name="Juniper S.K."/>
            <person name="Young C.R."/>
            <person name="Angers B."/>
            <person name="Qian P.Y."/>
        </authorList>
    </citation>
    <scope>NUCLEOTIDE SEQUENCE</scope>
    <source>
        <strain evidence="1">R07B-5</strain>
    </source>
</reference>
<keyword evidence="2" id="KW-1185">Reference proteome</keyword>
<dbReference type="Proteomes" id="UP001209878">
    <property type="component" value="Unassembled WGS sequence"/>
</dbReference>
<accession>A0AAD9K0D2</accession>
<sequence>MWSLWLRRQQVSDGLRLCLYNPFGLQVGHDTWRDSARLELIGD</sequence>
<dbReference type="EMBL" id="JAODUO010001515">
    <property type="protein sequence ID" value="KAK2162541.1"/>
    <property type="molecule type" value="Genomic_DNA"/>
</dbReference>
<proteinExistence type="predicted"/>
<protein>
    <submittedName>
        <fullName evidence="1">Uncharacterized protein</fullName>
    </submittedName>
</protein>